<sequence length="57" mass="6607">MAICPDWGIWLISESRQKCVSIIIGLLFVNEFCKAIALLPGWRSLLRYHYLSVIKKL</sequence>
<keyword evidence="3" id="KW-1185">Reference proteome</keyword>
<protein>
    <submittedName>
        <fullName evidence="2">Uncharacterized protein</fullName>
    </submittedName>
</protein>
<proteinExistence type="predicted"/>
<name>A0ABR8F640_NOSLI</name>
<gene>
    <name evidence="2" type="ORF">H6G95_34900</name>
</gene>
<keyword evidence="1" id="KW-1133">Transmembrane helix</keyword>
<dbReference type="EMBL" id="JACJTE010000101">
    <property type="protein sequence ID" value="MBD2565662.1"/>
    <property type="molecule type" value="Genomic_DNA"/>
</dbReference>
<evidence type="ECO:0000313" key="3">
    <source>
        <dbReference type="Proteomes" id="UP000604661"/>
    </source>
</evidence>
<evidence type="ECO:0000313" key="2">
    <source>
        <dbReference type="EMBL" id="MBD2565662.1"/>
    </source>
</evidence>
<keyword evidence="1" id="KW-0472">Membrane</keyword>
<accession>A0ABR8F640</accession>
<keyword evidence="1" id="KW-0812">Transmembrane</keyword>
<dbReference type="Proteomes" id="UP000604661">
    <property type="component" value="Unassembled WGS sequence"/>
</dbReference>
<dbReference type="RefSeq" id="WP_190900779.1">
    <property type="nucleotide sequence ID" value="NZ_JACJTE010000101.1"/>
</dbReference>
<evidence type="ECO:0000256" key="1">
    <source>
        <dbReference type="SAM" id="Phobius"/>
    </source>
</evidence>
<comment type="caution">
    <text evidence="2">The sequence shown here is derived from an EMBL/GenBank/DDBJ whole genome shotgun (WGS) entry which is preliminary data.</text>
</comment>
<feature type="transmembrane region" description="Helical" evidence="1">
    <location>
        <begin position="20"/>
        <end position="42"/>
    </location>
</feature>
<organism evidence="2 3">
    <name type="scientific">Nostoc linckia FACHB-391</name>
    <dbReference type="NCBI Taxonomy" id="2692906"/>
    <lineage>
        <taxon>Bacteria</taxon>
        <taxon>Bacillati</taxon>
        <taxon>Cyanobacteriota</taxon>
        <taxon>Cyanophyceae</taxon>
        <taxon>Nostocales</taxon>
        <taxon>Nostocaceae</taxon>
        <taxon>Nostoc</taxon>
    </lineage>
</organism>
<reference evidence="2 3" key="1">
    <citation type="journal article" date="2020" name="ISME J.">
        <title>Comparative genomics reveals insights into cyanobacterial evolution and habitat adaptation.</title>
        <authorList>
            <person name="Chen M.Y."/>
            <person name="Teng W.K."/>
            <person name="Zhao L."/>
            <person name="Hu C.X."/>
            <person name="Zhou Y.K."/>
            <person name="Han B.P."/>
            <person name="Song L.R."/>
            <person name="Shu W.S."/>
        </authorList>
    </citation>
    <scope>NUCLEOTIDE SEQUENCE [LARGE SCALE GENOMIC DNA]</scope>
    <source>
        <strain evidence="2 3">FACHB-391</strain>
    </source>
</reference>